<dbReference type="GO" id="GO:0016787">
    <property type="term" value="F:hydrolase activity"/>
    <property type="evidence" value="ECO:0007669"/>
    <property type="project" value="UniProtKB-KW"/>
</dbReference>
<dbReference type="Proteomes" id="UP000540506">
    <property type="component" value="Unassembled WGS sequence"/>
</dbReference>
<gene>
    <name evidence="1" type="ORF">FHR34_005007</name>
</gene>
<evidence type="ECO:0000313" key="1">
    <source>
        <dbReference type="EMBL" id="MBB4926014.1"/>
    </source>
</evidence>
<dbReference type="RefSeq" id="WP_184938697.1">
    <property type="nucleotide sequence ID" value="NZ_JACHJV010000001.1"/>
</dbReference>
<dbReference type="SMART" id="SM00855">
    <property type="entry name" value="PGAM"/>
    <property type="match status" value="1"/>
</dbReference>
<comment type="caution">
    <text evidence="1">The sequence shown here is derived from an EMBL/GenBank/DDBJ whole genome shotgun (WGS) entry which is preliminary data.</text>
</comment>
<dbReference type="CDD" id="cd07067">
    <property type="entry name" value="HP_PGM_like"/>
    <property type="match status" value="1"/>
</dbReference>
<protein>
    <submittedName>
        <fullName evidence="1">Phosphohistidine phosphatase</fullName>
        <ecNumber evidence="1">3.1.3.-</ecNumber>
    </submittedName>
</protein>
<name>A0A7W7R688_KITKI</name>
<dbReference type="PANTHER" id="PTHR47623:SF1">
    <property type="entry name" value="OS09G0287300 PROTEIN"/>
    <property type="match status" value="1"/>
</dbReference>
<dbReference type="InterPro" id="IPR029033">
    <property type="entry name" value="His_PPase_superfam"/>
</dbReference>
<keyword evidence="2" id="KW-1185">Reference proteome</keyword>
<dbReference type="SUPFAM" id="SSF53254">
    <property type="entry name" value="Phosphoglycerate mutase-like"/>
    <property type="match status" value="1"/>
</dbReference>
<dbReference type="InterPro" id="IPR013078">
    <property type="entry name" value="His_Pase_superF_clade-1"/>
</dbReference>
<dbReference type="Pfam" id="PF00300">
    <property type="entry name" value="His_Phos_1"/>
    <property type="match status" value="1"/>
</dbReference>
<sequence>MSVNASRRIIVLRHAKADWPEVNDHERPLADRGRHQAPAAGRWLTDSGINPDYVLCSSSVRTRETWKLAAHELPKRARRTVFEDRIYDATAGEIIEVLQETPDEFVDVLLVGHNPGVQNLSEVLAGDGSIRDELAQLRQGGFPTAGIVVLTFEGTWKDVEPGVARLVSYFAPPQD</sequence>
<dbReference type="Gene3D" id="3.40.50.1240">
    <property type="entry name" value="Phosphoglycerate mutase-like"/>
    <property type="match status" value="1"/>
</dbReference>
<dbReference type="EC" id="3.1.3.-" evidence="1"/>
<proteinExistence type="predicted"/>
<dbReference type="AlphaFoldDB" id="A0A7W7R688"/>
<dbReference type="PANTHER" id="PTHR47623">
    <property type="entry name" value="OS09G0287300 PROTEIN"/>
    <property type="match status" value="1"/>
</dbReference>
<organism evidence="1 2">
    <name type="scientific">Kitasatospora kifunensis</name>
    <name type="common">Streptomyces kifunensis</name>
    <dbReference type="NCBI Taxonomy" id="58351"/>
    <lineage>
        <taxon>Bacteria</taxon>
        <taxon>Bacillati</taxon>
        <taxon>Actinomycetota</taxon>
        <taxon>Actinomycetes</taxon>
        <taxon>Kitasatosporales</taxon>
        <taxon>Streptomycetaceae</taxon>
        <taxon>Kitasatospora</taxon>
    </lineage>
</organism>
<accession>A0A7W7R688</accession>
<evidence type="ECO:0000313" key="2">
    <source>
        <dbReference type="Proteomes" id="UP000540506"/>
    </source>
</evidence>
<keyword evidence="1" id="KW-0378">Hydrolase</keyword>
<dbReference type="EMBL" id="JACHJV010000001">
    <property type="protein sequence ID" value="MBB4926014.1"/>
    <property type="molecule type" value="Genomic_DNA"/>
</dbReference>
<reference evidence="1 2" key="1">
    <citation type="submission" date="2020-08" db="EMBL/GenBank/DDBJ databases">
        <title>Sequencing the genomes of 1000 actinobacteria strains.</title>
        <authorList>
            <person name="Klenk H.-P."/>
        </authorList>
    </citation>
    <scope>NUCLEOTIDE SEQUENCE [LARGE SCALE GENOMIC DNA]</scope>
    <source>
        <strain evidence="1 2">DSM 41654</strain>
    </source>
</reference>